<evidence type="ECO:0000313" key="2">
    <source>
        <dbReference type="EMBL" id="CAF4416828.1"/>
    </source>
</evidence>
<dbReference type="Pfam" id="PF26215">
    <property type="entry name" value="HTH_animal"/>
    <property type="match status" value="1"/>
</dbReference>
<sequence>MEPSIGENVQPLLQQQNESTLMICLFFVILFMIKMNYENISLLTMNRSSRDNEKVQKDIPIWLQLTNEQFQELFHKIFSSVSTTTISIEELQQLAMTMYEERKRLHEKQLWSTLLKTIEHGFHRWPTLLKQVILSMNVVRHQSIEYLTDEMYSDVVRIYLHKPVIEQILSHETIIENMLEKYIEDHFRLFDYDYDDNDERLANEIRQQQTDNSNQIEMIERLVQRKYELQLWKEEIQQLYNYQKENRWPSSFRYLHVDIPSFIQTMTEHRIRQQLMDQHCEILHDYKHRLLQLLIVMSEDICSNLENLFNSDMALFWKHQHSLPANEQLSVATLNLIDHRFCMMILKDSYFILDYMEKYLVNSTFDVIDGDSFGEIMNPIELEHDYFSPYINVIDDEVKDFQIQGEEEQEDVSQQLSQLSMTHLNNDDDDSIPTYLQMELLKLHCSMNEQDRRHVAQVLYEIGRYQHYYHLWSLYLQAGQGQLISLQQEEPFWFYNETCIRQQLHDYKIKLDHYQQEYASYKLDTNTQNQIEKLVNDYGLIEIHMESEYKIALLYNKYHDHQLQVQYERKTSTQYQIDIGKQFFETNFKLLTMKYELIYHRLQILYDRPPISYDTLDYNLLPMDVFEKLLQQTKTKLMAVRLLCLQINIFQYETKLKSQTNEIKVDEPLLSIIHQRIELIHEEMKLKLDFHTKYYLCNQCHDRTHIGFINNLQIDKNSMKKNYFSRKQLQLLRRGPCYVAPCQLQLKLSDQLLHEQQYQPLRQQLLVDLVEKYPKDKKLFNIIEQKTKEEFNRLFSTSNRTISSTILERSFHEQKIIGTIRKCLHKNKLILRRTIDDRNQFCLTDEKHYDEQCQHYMNEHEEDYERLCHRTKMDIETKQRISKMNKIFNCLEHGHSITKDIHQQLFLHYDDIQLKPIQFLFDGTLIKPMVSMKSNLTWKLSIYLDDLLRSTIEDLFKQQSIVNDDFNFIQCCSSSSSKLKSTTLLVRIKIQNFFNMFSYQSNVNRIVHVLANHCQSQLINGLSVNVIESLIELYLQHTLFIYQDHIYSFNRGMPNHTHLNRLLSTLCLYYWRKKMFNDNQQFQNEFLLQYTDELLFTWNQSKEHLHVFLKNLKEFYGDTIEMNIEFGMKINIKHIHIENRHGQLHTKMNTSSLILPYVTNYPKVQYQQWFRSTLIRLIHVCSNYQDFTRERINMEIIYLISGYSNEFIENELEKFNSYFNVNIYELQTNEFMYKQLRSRLFKFQRCQNSTVIEFFYFYDYGPYHEFKKKFFGIWSTYTNSHTQLSSKQTKINLTVKHLFSLNHLLTR</sequence>
<protein>
    <recommendedName>
        <fullName evidence="1">Helix-turn-helix domain-containing protein</fullName>
    </recommendedName>
</protein>
<dbReference type="EMBL" id="CAJOBO010001888">
    <property type="protein sequence ID" value="CAF4416828.1"/>
    <property type="molecule type" value="Genomic_DNA"/>
</dbReference>
<accession>A0A820Q8L4</accession>
<name>A0A820Q8L4_9BILA</name>
<organism evidence="2 3">
    <name type="scientific">Rotaria socialis</name>
    <dbReference type="NCBI Taxonomy" id="392032"/>
    <lineage>
        <taxon>Eukaryota</taxon>
        <taxon>Metazoa</taxon>
        <taxon>Spiralia</taxon>
        <taxon>Gnathifera</taxon>
        <taxon>Rotifera</taxon>
        <taxon>Eurotatoria</taxon>
        <taxon>Bdelloidea</taxon>
        <taxon>Philodinida</taxon>
        <taxon>Philodinidae</taxon>
        <taxon>Rotaria</taxon>
    </lineage>
</organism>
<gene>
    <name evidence="2" type="ORF">HFQ381_LOCUS21258</name>
</gene>
<comment type="caution">
    <text evidence="2">The sequence shown here is derived from an EMBL/GenBank/DDBJ whole genome shotgun (WGS) entry which is preliminary data.</text>
</comment>
<evidence type="ECO:0000259" key="1">
    <source>
        <dbReference type="Pfam" id="PF26215"/>
    </source>
</evidence>
<proteinExistence type="predicted"/>
<dbReference type="InterPro" id="IPR058912">
    <property type="entry name" value="HTH_animal"/>
</dbReference>
<feature type="domain" description="Helix-turn-helix" evidence="1">
    <location>
        <begin position="1154"/>
        <end position="1211"/>
    </location>
</feature>
<evidence type="ECO:0000313" key="3">
    <source>
        <dbReference type="Proteomes" id="UP000663851"/>
    </source>
</evidence>
<dbReference type="Proteomes" id="UP000663851">
    <property type="component" value="Unassembled WGS sequence"/>
</dbReference>
<reference evidence="2" key="1">
    <citation type="submission" date="2021-02" db="EMBL/GenBank/DDBJ databases">
        <authorList>
            <person name="Nowell W R."/>
        </authorList>
    </citation>
    <scope>NUCLEOTIDE SEQUENCE</scope>
</reference>